<proteinExistence type="predicted"/>
<feature type="region of interest" description="Disordered" evidence="1">
    <location>
        <begin position="387"/>
        <end position="428"/>
    </location>
</feature>
<feature type="region of interest" description="Disordered" evidence="1">
    <location>
        <begin position="263"/>
        <end position="307"/>
    </location>
</feature>
<sequence>MVCCHRCRQTNQSHTCDIEQVLANGGHSCTGCDDAHATFYQWPGMGHEEYEYQEANMRTNSEFTFDAGTTTTFPEHEQNGEVHQPAHRRSTGGYRQRQKARQLRTSLNDANSRIAELESSSHGTRNQTQNHNVIGALTRLNRKNGQSLAQVNNRLTKVEESLDAPPRKKSKPSKTPAPVNSCSTENQTAMPTNGIPEPTPQQMQMNMNMMQQIQYMQMQWQQAQAQQQMAAQYMAAQHYQNLMNSQNQVPFGQNYTQPQNFMAAGQAPSMDPQNQQATSSVPTNSETPPVSEPPQQNGGGMPQNQAQMGFQNQAPMGFQNQAQMGFQNQAPMGFQNQAPMGFQNQAPMGFQNMPNTMNHPHMMYSWPSMVMNNGMGMYGMQNMQGSMGPGMPGMVPENQAGSNQPQPEQAKKKKKKRKDQDDGGEPGQ</sequence>
<dbReference type="EMBL" id="CP099422">
    <property type="protein sequence ID" value="USW53102.1"/>
    <property type="molecule type" value="Genomic_DNA"/>
</dbReference>
<feature type="compositionally biased region" description="Polar residues" evidence="1">
    <location>
        <begin position="180"/>
        <end position="191"/>
    </location>
</feature>
<protein>
    <submittedName>
        <fullName evidence="2">Uncharacterized protein</fullName>
    </submittedName>
</protein>
<feature type="compositionally biased region" description="Polar residues" evidence="1">
    <location>
        <begin position="271"/>
        <end position="288"/>
    </location>
</feature>
<evidence type="ECO:0000256" key="1">
    <source>
        <dbReference type="SAM" id="MobiDB-lite"/>
    </source>
</evidence>
<organism evidence="2 3">
    <name type="scientific">Septoria linicola</name>
    <dbReference type="NCBI Taxonomy" id="215465"/>
    <lineage>
        <taxon>Eukaryota</taxon>
        <taxon>Fungi</taxon>
        <taxon>Dikarya</taxon>
        <taxon>Ascomycota</taxon>
        <taxon>Pezizomycotina</taxon>
        <taxon>Dothideomycetes</taxon>
        <taxon>Dothideomycetidae</taxon>
        <taxon>Mycosphaerellales</taxon>
        <taxon>Mycosphaerellaceae</taxon>
        <taxon>Septoria</taxon>
    </lineage>
</organism>
<reference evidence="2" key="1">
    <citation type="submission" date="2022-06" db="EMBL/GenBank/DDBJ databases">
        <title>Complete genome sequences of two strains of the flax pathogen Septoria linicola.</title>
        <authorList>
            <person name="Lapalu N."/>
            <person name="Simon A."/>
            <person name="Demenou B."/>
            <person name="Paumier D."/>
            <person name="Guillot M.-P."/>
            <person name="Gout L."/>
            <person name="Valade R."/>
        </authorList>
    </citation>
    <scope>NUCLEOTIDE SEQUENCE</scope>
    <source>
        <strain evidence="2">SE15195</strain>
    </source>
</reference>
<dbReference type="Proteomes" id="UP001056384">
    <property type="component" value="Chromosome 5"/>
</dbReference>
<evidence type="ECO:0000313" key="3">
    <source>
        <dbReference type="Proteomes" id="UP001056384"/>
    </source>
</evidence>
<keyword evidence="3" id="KW-1185">Reference proteome</keyword>
<feature type="region of interest" description="Disordered" evidence="1">
    <location>
        <begin position="73"/>
        <end position="109"/>
    </location>
</feature>
<evidence type="ECO:0000313" key="2">
    <source>
        <dbReference type="EMBL" id="USW53102.1"/>
    </source>
</evidence>
<feature type="compositionally biased region" description="Basic residues" evidence="1">
    <location>
        <begin position="85"/>
        <end position="102"/>
    </location>
</feature>
<accession>A0A9Q9EKB7</accession>
<feature type="region of interest" description="Disordered" evidence="1">
    <location>
        <begin position="155"/>
        <end position="195"/>
    </location>
</feature>
<name>A0A9Q9EKB7_9PEZI</name>
<gene>
    <name evidence="2" type="ORF">Slin15195_G064210</name>
</gene>
<dbReference type="AlphaFoldDB" id="A0A9Q9EKB7"/>